<organism evidence="1 2">
    <name type="scientific">Alloacidobacterium dinghuense</name>
    <dbReference type="NCBI Taxonomy" id="2763107"/>
    <lineage>
        <taxon>Bacteria</taxon>
        <taxon>Pseudomonadati</taxon>
        <taxon>Acidobacteriota</taxon>
        <taxon>Terriglobia</taxon>
        <taxon>Terriglobales</taxon>
        <taxon>Acidobacteriaceae</taxon>
        <taxon>Alloacidobacterium</taxon>
    </lineage>
</organism>
<dbReference type="SUPFAM" id="SSF52172">
    <property type="entry name" value="CheY-like"/>
    <property type="match status" value="1"/>
</dbReference>
<dbReference type="Proteomes" id="UP000515312">
    <property type="component" value="Chromosome"/>
</dbReference>
<sequence length="137" mass="15350">MDERQNEIRILAVVSDEIWITIARQLAPLHPKIERAARAAGVARLVNDGKTFEVAILPAELPNAEWWAVWGEISSINPCPAILVYTRSATFELWTSVLDLGGYDLIVEPFSDQEIQEAVHRAAQSFRDRLESDAATH</sequence>
<proteinExistence type="predicted"/>
<reference evidence="1 2" key="1">
    <citation type="submission" date="2020-08" db="EMBL/GenBank/DDBJ databases">
        <title>Edaphobacter telluris sp. nov. and Acidobacterium dinghuensis sp. nov., two acidobacteria isolated from forest soil.</title>
        <authorList>
            <person name="Fu J."/>
            <person name="Qiu L."/>
        </authorList>
    </citation>
    <scope>NUCLEOTIDE SEQUENCE [LARGE SCALE GENOMIC DNA]</scope>
    <source>
        <strain evidence="1">4Y35</strain>
    </source>
</reference>
<evidence type="ECO:0008006" key="3">
    <source>
        <dbReference type="Google" id="ProtNLM"/>
    </source>
</evidence>
<protein>
    <recommendedName>
        <fullName evidence="3">Response regulatory domain-containing protein</fullName>
    </recommendedName>
</protein>
<dbReference type="AlphaFoldDB" id="A0A7G8BLY9"/>
<keyword evidence="2" id="KW-1185">Reference proteome</keyword>
<dbReference type="RefSeq" id="WP_186745075.1">
    <property type="nucleotide sequence ID" value="NZ_CP060394.1"/>
</dbReference>
<name>A0A7G8BLY9_9BACT</name>
<gene>
    <name evidence="1" type="ORF">H7849_06340</name>
</gene>
<accession>A0A7G8BLY9</accession>
<evidence type="ECO:0000313" key="1">
    <source>
        <dbReference type="EMBL" id="QNI33559.1"/>
    </source>
</evidence>
<dbReference type="KEGG" id="adin:H7849_06340"/>
<dbReference type="InterPro" id="IPR011006">
    <property type="entry name" value="CheY-like_superfamily"/>
</dbReference>
<dbReference type="EMBL" id="CP060394">
    <property type="protein sequence ID" value="QNI33559.1"/>
    <property type="molecule type" value="Genomic_DNA"/>
</dbReference>
<dbReference type="Gene3D" id="3.40.50.2300">
    <property type="match status" value="1"/>
</dbReference>
<evidence type="ECO:0000313" key="2">
    <source>
        <dbReference type="Proteomes" id="UP000515312"/>
    </source>
</evidence>